<dbReference type="GO" id="GO:0000155">
    <property type="term" value="F:phosphorelay sensor kinase activity"/>
    <property type="evidence" value="ECO:0007669"/>
    <property type="project" value="InterPro"/>
</dbReference>
<keyword evidence="5 8" id="KW-0418">Kinase</keyword>
<organism evidence="8 9">
    <name type="scientific">Plesiocystis pacifica SIR-1</name>
    <dbReference type="NCBI Taxonomy" id="391625"/>
    <lineage>
        <taxon>Bacteria</taxon>
        <taxon>Pseudomonadati</taxon>
        <taxon>Myxococcota</taxon>
        <taxon>Polyangia</taxon>
        <taxon>Nannocystales</taxon>
        <taxon>Nannocystaceae</taxon>
        <taxon>Plesiocystis</taxon>
    </lineage>
</organism>
<gene>
    <name evidence="8" type="ORF">PPSIR1_42119</name>
</gene>
<proteinExistence type="predicted"/>
<dbReference type="InterPro" id="IPR029016">
    <property type="entry name" value="GAF-like_dom_sf"/>
</dbReference>
<dbReference type="AlphaFoldDB" id="A6G115"/>
<dbReference type="STRING" id="391625.PPSIR1_42119"/>
<dbReference type="Pfam" id="PF02518">
    <property type="entry name" value="HATPase_c"/>
    <property type="match status" value="1"/>
</dbReference>
<dbReference type="PROSITE" id="PS50109">
    <property type="entry name" value="HIS_KIN"/>
    <property type="match status" value="1"/>
</dbReference>
<dbReference type="eggNOG" id="COG4251">
    <property type="taxonomic scope" value="Bacteria"/>
</dbReference>
<evidence type="ECO:0000256" key="4">
    <source>
        <dbReference type="ARBA" id="ARBA00022679"/>
    </source>
</evidence>
<evidence type="ECO:0000256" key="1">
    <source>
        <dbReference type="ARBA" id="ARBA00000085"/>
    </source>
</evidence>
<keyword evidence="6" id="KW-0175">Coiled coil</keyword>
<sequence length="456" mass="50905">MTPRTSQRNPRLNAVRKSLERHREYLALLQGVTEVANESSELQPVLAEVVSMTCESLGWPVGHAYIVEDGELRARGDWYADEDVETTPLEALIDRTESLDSTPGTEQALADAEPAYRPVADVADPQRQRALASLGLSSIFHVPIRSRDSVVAVLEFFAPAVEESKLADLEPILASISAAVGRVAERETSARQYRELMRAEFDREHAELRAAELQALATKLRQRNEELDQFAYVASHDLRAPLRGIGNLASWIARDLEPHLTPDTRRYLALLENRVQRMEALISALLEYSRVGRNAIGAEDVEVDALVREVIDLLGSRDAIEWIVEPLPRIHCQRLLLRQTFHNLMSNALKHASGEDARVRISAEPARVGRVSGWRFAVADNGPGIDPRYHERIWEIFQTLRPRDEVEGAGMGLSLVRKIVETRGGSLGLDSQLGEGATFWFTWPASPVDEPAREQG</sequence>
<dbReference type="SUPFAM" id="SSF55874">
    <property type="entry name" value="ATPase domain of HSP90 chaperone/DNA topoisomerase II/histidine kinase"/>
    <property type="match status" value="1"/>
</dbReference>
<evidence type="ECO:0000313" key="8">
    <source>
        <dbReference type="EMBL" id="EDM80553.1"/>
    </source>
</evidence>
<dbReference type="InterPro" id="IPR036097">
    <property type="entry name" value="HisK_dim/P_sf"/>
</dbReference>
<dbReference type="InterPro" id="IPR003661">
    <property type="entry name" value="HisK_dim/P_dom"/>
</dbReference>
<keyword evidence="3" id="KW-0597">Phosphoprotein</keyword>
<evidence type="ECO:0000256" key="6">
    <source>
        <dbReference type="SAM" id="Coils"/>
    </source>
</evidence>
<evidence type="ECO:0000259" key="7">
    <source>
        <dbReference type="PROSITE" id="PS50109"/>
    </source>
</evidence>
<dbReference type="GO" id="GO:0007234">
    <property type="term" value="P:osmosensory signaling via phosphorelay pathway"/>
    <property type="evidence" value="ECO:0007669"/>
    <property type="project" value="TreeGrafter"/>
</dbReference>
<dbReference type="SUPFAM" id="SSF47384">
    <property type="entry name" value="Homodimeric domain of signal transducing histidine kinase"/>
    <property type="match status" value="1"/>
</dbReference>
<dbReference type="SMART" id="SM00387">
    <property type="entry name" value="HATPase_c"/>
    <property type="match status" value="1"/>
</dbReference>
<dbReference type="Gene3D" id="1.10.287.130">
    <property type="match status" value="1"/>
</dbReference>
<comment type="catalytic activity">
    <reaction evidence="1">
        <text>ATP + protein L-histidine = ADP + protein N-phospho-L-histidine.</text>
        <dbReference type="EC" id="2.7.13.3"/>
    </reaction>
</comment>
<dbReference type="GO" id="GO:0030295">
    <property type="term" value="F:protein kinase activator activity"/>
    <property type="evidence" value="ECO:0007669"/>
    <property type="project" value="TreeGrafter"/>
</dbReference>
<evidence type="ECO:0000256" key="5">
    <source>
        <dbReference type="ARBA" id="ARBA00022777"/>
    </source>
</evidence>
<dbReference type="InterPro" id="IPR003594">
    <property type="entry name" value="HATPase_dom"/>
</dbReference>
<comment type="caution">
    <text evidence="8">The sequence shown here is derived from an EMBL/GenBank/DDBJ whole genome shotgun (WGS) entry which is preliminary data.</text>
</comment>
<dbReference type="OrthoDB" id="5524356at2"/>
<dbReference type="Pfam" id="PF00512">
    <property type="entry name" value="HisKA"/>
    <property type="match status" value="1"/>
</dbReference>
<dbReference type="RefSeq" id="WP_006970414.1">
    <property type="nucleotide sequence ID" value="NZ_ABCS01000010.1"/>
</dbReference>
<keyword evidence="4" id="KW-0808">Transferase</keyword>
<dbReference type="CDD" id="cd00082">
    <property type="entry name" value="HisKA"/>
    <property type="match status" value="1"/>
</dbReference>
<dbReference type="InterPro" id="IPR050351">
    <property type="entry name" value="BphY/WalK/GraS-like"/>
</dbReference>
<dbReference type="Proteomes" id="UP000005801">
    <property type="component" value="Unassembled WGS sequence"/>
</dbReference>
<evidence type="ECO:0000313" key="9">
    <source>
        <dbReference type="Proteomes" id="UP000005801"/>
    </source>
</evidence>
<feature type="domain" description="Histidine kinase" evidence="7">
    <location>
        <begin position="233"/>
        <end position="447"/>
    </location>
</feature>
<keyword evidence="9" id="KW-1185">Reference proteome</keyword>
<protein>
    <recommendedName>
        <fullName evidence="2">histidine kinase</fullName>
        <ecNumber evidence="2">2.7.13.3</ecNumber>
    </recommendedName>
</protein>
<evidence type="ECO:0000256" key="2">
    <source>
        <dbReference type="ARBA" id="ARBA00012438"/>
    </source>
</evidence>
<dbReference type="PANTHER" id="PTHR42878">
    <property type="entry name" value="TWO-COMPONENT HISTIDINE KINASE"/>
    <property type="match status" value="1"/>
</dbReference>
<dbReference type="PRINTS" id="PR00344">
    <property type="entry name" value="BCTRLSENSOR"/>
</dbReference>
<dbReference type="Gene3D" id="3.30.565.10">
    <property type="entry name" value="Histidine kinase-like ATPase, C-terminal domain"/>
    <property type="match status" value="1"/>
</dbReference>
<dbReference type="EMBL" id="ABCS01000010">
    <property type="protein sequence ID" value="EDM80553.1"/>
    <property type="molecule type" value="Genomic_DNA"/>
</dbReference>
<dbReference type="InterPro" id="IPR036890">
    <property type="entry name" value="HATPase_C_sf"/>
</dbReference>
<dbReference type="InterPro" id="IPR005467">
    <property type="entry name" value="His_kinase_dom"/>
</dbReference>
<name>A6G115_9BACT</name>
<evidence type="ECO:0000256" key="3">
    <source>
        <dbReference type="ARBA" id="ARBA00022553"/>
    </source>
</evidence>
<dbReference type="PANTHER" id="PTHR42878:SF15">
    <property type="entry name" value="BACTERIOPHYTOCHROME"/>
    <property type="match status" value="1"/>
</dbReference>
<dbReference type="SMART" id="SM00388">
    <property type="entry name" value="HisKA"/>
    <property type="match status" value="1"/>
</dbReference>
<dbReference type="Gene3D" id="3.30.450.40">
    <property type="match status" value="1"/>
</dbReference>
<reference evidence="8 9" key="1">
    <citation type="submission" date="2007-06" db="EMBL/GenBank/DDBJ databases">
        <authorList>
            <person name="Shimkets L."/>
            <person name="Ferriera S."/>
            <person name="Johnson J."/>
            <person name="Kravitz S."/>
            <person name="Beeson K."/>
            <person name="Sutton G."/>
            <person name="Rogers Y.-H."/>
            <person name="Friedman R."/>
            <person name="Frazier M."/>
            <person name="Venter J.C."/>
        </authorList>
    </citation>
    <scope>NUCLEOTIDE SEQUENCE [LARGE SCALE GENOMIC DNA]</scope>
    <source>
        <strain evidence="8 9">SIR-1</strain>
    </source>
</reference>
<dbReference type="GO" id="GO:0000156">
    <property type="term" value="F:phosphorelay response regulator activity"/>
    <property type="evidence" value="ECO:0007669"/>
    <property type="project" value="TreeGrafter"/>
</dbReference>
<accession>A6G115</accession>
<dbReference type="SUPFAM" id="SSF55781">
    <property type="entry name" value="GAF domain-like"/>
    <property type="match status" value="1"/>
</dbReference>
<dbReference type="InterPro" id="IPR004358">
    <property type="entry name" value="Sig_transdc_His_kin-like_C"/>
</dbReference>
<feature type="coiled-coil region" evidence="6">
    <location>
        <begin position="196"/>
        <end position="230"/>
    </location>
</feature>
<dbReference type="EC" id="2.7.13.3" evidence="2"/>